<accession>A0A0D9XBX1</accession>
<reference evidence="3 4" key="1">
    <citation type="submission" date="2012-08" db="EMBL/GenBank/DDBJ databases">
        <title>Oryza genome evolution.</title>
        <authorList>
            <person name="Wing R.A."/>
        </authorList>
    </citation>
    <scope>NUCLEOTIDE SEQUENCE</scope>
</reference>
<dbReference type="EnsemblPlants" id="LPERR09G02320.1">
    <property type="protein sequence ID" value="LPERR09G02320.1"/>
    <property type="gene ID" value="LPERR09G02320"/>
</dbReference>
<dbReference type="Proteomes" id="UP000032180">
    <property type="component" value="Chromosome 9"/>
</dbReference>
<evidence type="ECO:0000313" key="3">
    <source>
        <dbReference type="EnsemblPlants" id="LPERR09G02320.1"/>
    </source>
</evidence>
<dbReference type="AlphaFoldDB" id="A0A0D9XBX1"/>
<reference evidence="4" key="2">
    <citation type="submission" date="2013-12" db="EMBL/GenBank/DDBJ databases">
        <authorList>
            <person name="Yu Y."/>
            <person name="Lee S."/>
            <person name="de Baynast K."/>
            <person name="Wissotski M."/>
            <person name="Liu L."/>
            <person name="Talag J."/>
            <person name="Goicoechea J."/>
            <person name="Angelova A."/>
            <person name="Jetty R."/>
            <person name="Kudrna D."/>
            <person name="Golser W."/>
            <person name="Rivera L."/>
            <person name="Zhang J."/>
            <person name="Wing R."/>
        </authorList>
    </citation>
    <scope>NUCLEOTIDE SEQUENCE</scope>
</reference>
<keyword evidence="1" id="KW-0175">Coiled coil</keyword>
<evidence type="ECO:0000313" key="4">
    <source>
        <dbReference type="Proteomes" id="UP000032180"/>
    </source>
</evidence>
<sequence length="334" mass="36058">MAMTTDSQLELVKGDTPSTTLPPSPQATVMEICPAAAQVATSSAIIPTVNITQSTTASIAPAATSQATPSPALALMTTVDVPSADKGNQVQGSLAAIEPSAGSDGEKTVSDEIIGWRYGPNPDQVALMDQIEDRKNMTRLIQLMSESSDLVLLRTPTPKMPSCIAGPDPALVEAKKQAEEQVLNLEAELTWLQGENEELIKANDSAEKKLAHAITLNVKSHEQANYYKDKLETLSKKHEDLKKKAAYELSAMRTKHNDEFMKMKAGLEEARRMNAKLYQAAEPILDILHAATAESNTSSLQSVIEHLQSAPARLKKIILESASVAYESDNRPEA</sequence>
<keyword evidence="4" id="KW-1185">Reference proteome</keyword>
<protein>
    <submittedName>
        <fullName evidence="3">Uncharacterized protein</fullName>
    </submittedName>
</protein>
<name>A0A0D9XBX1_9ORYZ</name>
<organism evidence="3 4">
    <name type="scientific">Leersia perrieri</name>
    <dbReference type="NCBI Taxonomy" id="77586"/>
    <lineage>
        <taxon>Eukaryota</taxon>
        <taxon>Viridiplantae</taxon>
        <taxon>Streptophyta</taxon>
        <taxon>Embryophyta</taxon>
        <taxon>Tracheophyta</taxon>
        <taxon>Spermatophyta</taxon>
        <taxon>Magnoliopsida</taxon>
        <taxon>Liliopsida</taxon>
        <taxon>Poales</taxon>
        <taxon>Poaceae</taxon>
        <taxon>BOP clade</taxon>
        <taxon>Oryzoideae</taxon>
        <taxon>Oryzeae</taxon>
        <taxon>Oryzinae</taxon>
        <taxon>Leersia</taxon>
    </lineage>
</organism>
<feature type="coiled-coil region" evidence="1">
    <location>
        <begin position="175"/>
        <end position="244"/>
    </location>
</feature>
<evidence type="ECO:0000256" key="2">
    <source>
        <dbReference type="SAM" id="MobiDB-lite"/>
    </source>
</evidence>
<feature type="region of interest" description="Disordered" evidence="2">
    <location>
        <begin position="1"/>
        <end position="23"/>
    </location>
</feature>
<dbReference type="HOGENOM" id="CLU_036755_1_0_1"/>
<reference evidence="3" key="3">
    <citation type="submission" date="2015-04" db="UniProtKB">
        <authorList>
            <consortium name="EnsemblPlants"/>
        </authorList>
    </citation>
    <scope>IDENTIFICATION</scope>
</reference>
<evidence type="ECO:0000256" key="1">
    <source>
        <dbReference type="SAM" id="Coils"/>
    </source>
</evidence>
<proteinExistence type="predicted"/>
<dbReference type="Gramene" id="LPERR09G02320.1">
    <property type="protein sequence ID" value="LPERR09G02320.1"/>
    <property type="gene ID" value="LPERR09G02320"/>
</dbReference>